<name>A0A1L7WCJ5_9HELO</name>
<organism evidence="1 2">
    <name type="scientific">Phialocephala subalpina</name>
    <dbReference type="NCBI Taxonomy" id="576137"/>
    <lineage>
        <taxon>Eukaryota</taxon>
        <taxon>Fungi</taxon>
        <taxon>Dikarya</taxon>
        <taxon>Ascomycota</taxon>
        <taxon>Pezizomycotina</taxon>
        <taxon>Leotiomycetes</taxon>
        <taxon>Helotiales</taxon>
        <taxon>Mollisiaceae</taxon>
        <taxon>Phialocephala</taxon>
        <taxon>Phialocephala fortinii species complex</taxon>
    </lineage>
</organism>
<evidence type="ECO:0000313" key="1">
    <source>
        <dbReference type="EMBL" id="CZR50409.1"/>
    </source>
</evidence>
<protein>
    <submittedName>
        <fullName evidence="1">Uncharacterized protein</fullName>
    </submittedName>
</protein>
<dbReference type="EMBL" id="FJOG01000001">
    <property type="protein sequence ID" value="CZR50409.1"/>
    <property type="molecule type" value="Genomic_DNA"/>
</dbReference>
<keyword evidence="2" id="KW-1185">Reference proteome</keyword>
<reference evidence="1 2" key="1">
    <citation type="submission" date="2016-03" db="EMBL/GenBank/DDBJ databases">
        <authorList>
            <person name="Ploux O."/>
        </authorList>
    </citation>
    <scope>NUCLEOTIDE SEQUENCE [LARGE SCALE GENOMIC DNA]</scope>
    <source>
        <strain evidence="1 2">UAMH 11012</strain>
    </source>
</reference>
<accession>A0A1L7WCJ5</accession>
<dbReference type="OrthoDB" id="4934446at2759"/>
<dbReference type="Proteomes" id="UP000184330">
    <property type="component" value="Unassembled WGS sequence"/>
</dbReference>
<gene>
    <name evidence="1" type="ORF">PAC_00281</name>
</gene>
<proteinExistence type="predicted"/>
<sequence length="277" mass="31157">MSLDLRIFNFGRTCNDGKDVDEYPSCDSLDKRSRQAYYSDSTQNLSAPLSIFNVPGTVATIGNLDPWVPPVPREPDLASFPAPTWEPPLLTSRHILRRPYAGITFRRLAHEIIDIASLQFELVQLATKEDVQKTRSNPSWEVDILSPLNQHGILRHTAPAALLNGVDTPSTAGMSLLVRAFSYRKRPPPQSFVHRFPVEIQDRILEYVSENPITAARLGCTLRLGTPFTWRRSEGYGKDEGSIQVQPHAEEWAETSPVESKIYFSKIKGTFCGLTYK</sequence>
<dbReference type="AlphaFoldDB" id="A0A1L7WCJ5"/>
<evidence type="ECO:0000313" key="2">
    <source>
        <dbReference type="Proteomes" id="UP000184330"/>
    </source>
</evidence>